<dbReference type="EMBL" id="CP144745">
    <property type="protein sequence ID" value="WVZ50853.1"/>
    <property type="molecule type" value="Genomic_DNA"/>
</dbReference>
<accession>A0AAQ3SJH1</accession>
<dbReference type="Gene3D" id="3.30.420.10">
    <property type="entry name" value="Ribonuclease H-like superfamily/Ribonuclease H"/>
    <property type="match status" value="1"/>
</dbReference>
<dbReference type="Pfam" id="PF22936">
    <property type="entry name" value="Pol_BBD"/>
    <property type="match status" value="1"/>
</dbReference>
<feature type="domain" description="Integrase catalytic" evidence="2">
    <location>
        <begin position="111"/>
        <end position="236"/>
    </location>
</feature>
<dbReference type="GO" id="GO:0003676">
    <property type="term" value="F:nucleic acid binding"/>
    <property type="evidence" value="ECO:0007669"/>
    <property type="project" value="InterPro"/>
</dbReference>
<gene>
    <name evidence="3" type="ORF">U9M48_002065</name>
</gene>
<dbReference type="AlphaFoldDB" id="A0AAQ3SJH1"/>
<dbReference type="Proteomes" id="UP001341281">
    <property type="component" value="Chromosome 01"/>
</dbReference>
<organism evidence="3 4">
    <name type="scientific">Paspalum notatum var. saurae</name>
    <dbReference type="NCBI Taxonomy" id="547442"/>
    <lineage>
        <taxon>Eukaryota</taxon>
        <taxon>Viridiplantae</taxon>
        <taxon>Streptophyta</taxon>
        <taxon>Embryophyta</taxon>
        <taxon>Tracheophyta</taxon>
        <taxon>Spermatophyta</taxon>
        <taxon>Magnoliopsida</taxon>
        <taxon>Liliopsida</taxon>
        <taxon>Poales</taxon>
        <taxon>Poaceae</taxon>
        <taxon>PACMAD clade</taxon>
        <taxon>Panicoideae</taxon>
        <taxon>Andropogonodae</taxon>
        <taxon>Paspaleae</taxon>
        <taxon>Paspalinae</taxon>
        <taxon>Paspalum</taxon>
    </lineage>
</organism>
<reference evidence="3 4" key="1">
    <citation type="submission" date="2024-02" db="EMBL/GenBank/DDBJ databases">
        <title>High-quality chromosome-scale genome assembly of Pensacola bahiagrass (Paspalum notatum Flugge var. saurae).</title>
        <authorList>
            <person name="Vega J.M."/>
            <person name="Podio M."/>
            <person name="Orjuela J."/>
            <person name="Siena L.A."/>
            <person name="Pessino S.C."/>
            <person name="Combes M.C."/>
            <person name="Mariac C."/>
            <person name="Albertini E."/>
            <person name="Pupilli F."/>
            <person name="Ortiz J.P.A."/>
            <person name="Leblanc O."/>
        </authorList>
    </citation>
    <scope>NUCLEOTIDE SEQUENCE [LARGE SCALE GENOMIC DNA]</scope>
    <source>
        <strain evidence="3">R1</strain>
        <tissue evidence="3">Leaf</tissue>
    </source>
</reference>
<dbReference type="GO" id="GO:0015074">
    <property type="term" value="P:DNA integration"/>
    <property type="evidence" value="ECO:0007669"/>
    <property type="project" value="InterPro"/>
</dbReference>
<dbReference type="GO" id="GO:0008233">
    <property type="term" value="F:peptidase activity"/>
    <property type="evidence" value="ECO:0007669"/>
    <property type="project" value="UniProtKB-KW"/>
</dbReference>
<keyword evidence="4" id="KW-1185">Reference proteome</keyword>
<evidence type="ECO:0000259" key="2">
    <source>
        <dbReference type="PROSITE" id="PS50994"/>
    </source>
</evidence>
<dbReference type="SUPFAM" id="SSF53098">
    <property type="entry name" value="Ribonuclease H-like"/>
    <property type="match status" value="1"/>
</dbReference>
<evidence type="ECO:0000313" key="4">
    <source>
        <dbReference type="Proteomes" id="UP001341281"/>
    </source>
</evidence>
<evidence type="ECO:0000256" key="1">
    <source>
        <dbReference type="ARBA" id="ARBA00022670"/>
    </source>
</evidence>
<dbReference type="PANTHER" id="PTHR42648:SF25">
    <property type="entry name" value="RNA-DIRECTED DNA POLYMERASE"/>
    <property type="match status" value="1"/>
</dbReference>
<dbReference type="PROSITE" id="PS50994">
    <property type="entry name" value="INTEGRASE"/>
    <property type="match status" value="1"/>
</dbReference>
<dbReference type="InterPro" id="IPR001584">
    <property type="entry name" value="Integrase_cat-core"/>
</dbReference>
<keyword evidence="1" id="KW-0378">Hydrolase</keyword>
<dbReference type="PANTHER" id="PTHR42648">
    <property type="entry name" value="TRANSPOSASE, PUTATIVE-RELATED"/>
    <property type="match status" value="1"/>
</dbReference>
<dbReference type="InterPro" id="IPR054722">
    <property type="entry name" value="PolX-like_BBD"/>
</dbReference>
<proteinExistence type="predicted"/>
<dbReference type="InterPro" id="IPR036397">
    <property type="entry name" value="RNaseH_sf"/>
</dbReference>
<name>A0AAQ3SJH1_PASNO</name>
<dbReference type="InterPro" id="IPR012337">
    <property type="entry name" value="RNaseH-like_sf"/>
</dbReference>
<dbReference type="InterPro" id="IPR039537">
    <property type="entry name" value="Retrotran_Ty1/copia-like"/>
</dbReference>
<protein>
    <recommendedName>
        <fullName evidence="2">Integrase catalytic domain-containing protein</fullName>
    </recommendedName>
</protein>
<evidence type="ECO:0000313" key="3">
    <source>
        <dbReference type="EMBL" id="WVZ50853.1"/>
    </source>
</evidence>
<keyword evidence="1" id="KW-0645">Protease</keyword>
<sequence>MTGVRSAFSKLDTSIQGTVRFRDGSMAGIEGPGTILFKCKNGKHQALGGVYHIPRLTANVISLGWRKPASRSCLTRGVSRSRTMDTSISGGCGDSHRRRWCGACRRLNTSTKYRPLAFPTEAKYRAAHKLEPVHGDLCVPITPTTPSASMLFFLLVDDLSRYMWLILLSTKEQAATVFTARAEVEAGRKLETLRTYHGGEFMTRTFIKHCPQEGVQRHYTVPYTPQQTGVVERCNQEGEAVTTAVFILNRSPTQSVDGKTPFEVWHGVKPSVHFLHTFGCIAHVKAGGKHPTKLEDRSTQMVFVGYEAGTKP</sequence>
<dbReference type="GO" id="GO:0006508">
    <property type="term" value="P:proteolysis"/>
    <property type="evidence" value="ECO:0007669"/>
    <property type="project" value="UniProtKB-KW"/>
</dbReference>